<evidence type="ECO:0000313" key="1">
    <source>
        <dbReference type="EMBL" id="MBW0560283.1"/>
    </source>
</evidence>
<keyword evidence="2" id="KW-1185">Reference proteome</keyword>
<dbReference type="OrthoDB" id="3158924at2759"/>
<accession>A0A9Q3PFP6</accession>
<organism evidence="1 2">
    <name type="scientific">Austropuccinia psidii MF-1</name>
    <dbReference type="NCBI Taxonomy" id="1389203"/>
    <lineage>
        <taxon>Eukaryota</taxon>
        <taxon>Fungi</taxon>
        <taxon>Dikarya</taxon>
        <taxon>Basidiomycota</taxon>
        <taxon>Pucciniomycotina</taxon>
        <taxon>Pucciniomycetes</taxon>
        <taxon>Pucciniales</taxon>
        <taxon>Sphaerophragmiaceae</taxon>
        <taxon>Austropuccinia</taxon>
    </lineage>
</organism>
<gene>
    <name evidence="1" type="ORF">O181_099998</name>
</gene>
<proteinExistence type="predicted"/>
<name>A0A9Q3PFP6_9BASI</name>
<dbReference type="Proteomes" id="UP000765509">
    <property type="component" value="Unassembled WGS sequence"/>
</dbReference>
<dbReference type="EMBL" id="AVOT02069354">
    <property type="protein sequence ID" value="MBW0560283.1"/>
    <property type="molecule type" value="Genomic_DNA"/>
</dbReference>
<evidence type="ECO:0000313" key="2">
    <source>
        <dbReference type="Proteomes" id="UP000765509"/>
    </source>
</evidence>
<sequence>MIQNLEDLVRRICEYALVFKDCDGFTYDLCTLLPELELENKKSIHACTNQTPAILEKGWNHRLPQDALRKDLVEINPTAARSKGMLDKARENSVRFMEDSFAYAKDKWDKSHATTDFKVGDLVLVSTTNFNKIKGGKKLKYLFARHFVIKALHGENYVEVELTEEISNKHPNFSVSLIKP</sequence>
<protein>
    <submittedName>
        <fullName evidence="1">Uncharacterized protein</fullName>
    </submittedName>
</protein>
<reference evidence="1" key="1">
    <citation type="submission" date="2021-03" db="EMBL/GenBank/DDBJ databases">
        <title>Draft genome sequence of rust myrtle Austropuccinia psidii MF-1, a brazilian biotype.</title>
        <authorList>
            <person name="Quecine M.C."/>
            <person name="Pachon D.M.R."/>
            <person name="Bonatelli M.L."/>
            <person name="Correr F.H."/>
            <person name="Franceschini L.M."/>
            <person name="Leite T.F."/>
            <person name="Margarido G.R.A."/>
            <person name="Almeida C.A."/>
            <person name="Ferrarezi J.A."/>
            <person name="Labate C.A."/>
        </authorList>
    </citation>
    <scope>NUCLEOTIDE SEQUENCE</scope>
    <source>
        <strain evidence="1">MF-1</strain>
    </source>
</reference>
<dbReference type="AlphaFoldDB" id="A0A9Q3PFP6"/>
<comment type="caution">
    <text evidence="1">The sequence shown here is derived from an EMBL/GenBank/DDBJ whole genome shotgun (WGS) entry which is preliminary data.</text>
</comment>